<keyword evidence="6 11" id="KW-0418">Kinase</keyword>
<evidence type="ECO:0000256" key="3">
    <source>
        <dbReference type="ARBA" id="ARBA00022553"/>
    </source>
</evidence>
<keyword evidence="8" id="KW-0902">Two-component regulatory system</keyword>
<dbReference type="InterPro" id="IPR005467">
    <property type="entry name" value="His_kinase_dom"/>
</dbReference>
<evidence type="ECO:0000256" key="1">
    <source>
        <dbReference type="ARBA" id="ARBA00000085"/>
    </source>
</evidence>
<name>A0ABW1D8H7_9ACTN</name>
<evidence type="ECO:0000256" key="5">
    <source>
        <dbReference type="ARBA" id="ARBA00022741"/>
    </source>
</evidence>
<keyword evidence="4" id="KW-0808">Transferase</keyword>
<feature type="transmembrane region" description="Helical" evidence="9">
    <location>
        <begin position="100"/>
        <end position="119"/>
    </location>
</feature>
<comment type="caution">
    <text evidence="11">The sequence shown here is derived from an EMBL/GenBank/DDBJ whole genome shotgun (WGS) entry which is preliminary data.</text>
</comment>
<evidence type="ECO:0000256" key="2">
    <source>
        <dbReference type="ARBA" id="ARBA00012438"/>
    </source>
</evidence>
<dbReference type="EC" id="2.7.13.3" evidence="2"/>
<proteinExistence type="predicted"/>
<dbReference type="Gene3D" id="3.30.565.10">
    <property type="entry name" value="Histidine kinase-like ATPase, C-terminal domain"/>
    <property type="match status" value="1"/>
</dbReference>
<dbReference type="RefSeq" id="WP_379523273.1">
    <property type="nucleotide sequence ID" value="NZ_JBHSPA010000098.1"/>
</dbReference>
<evidence type="ECO:0000256" key="9">
    <source>
        <dbReference type="SAM" id="Phobius"/>
    </source>
</evidence>
<feature type="transmembrane region" description="Helical" evidence="9">
    <location>
        <begin position="77"/>
        <end position="93"/>
    </location>
</feature>
<organism evidence="11 12">
    <name type="scientific">Nonomuraea insulae</name>
    <dbReference type="NCBI Taxonomy" id="1616787"/>
    <lineage>
        <taxon>Bacteria</taxon>
        <taxon>Bacillati</taxon>
        <taxon>Actinomycetota</taxon>
        <taxon>Actinomycetes</taxon>
        <taxon>Streptosporangiales</taxon>
        <taxon>Streptosporangiaceae</taxon>
        <taxon>Nonomuraea</taxon>
    </lineage>
</organism>
<dbReference type="PANTHER" id="PTHR24421:SF10">
    <property type="entry name" value="NITRATE_NITRITE SENSOR PROTEIN NARQ"/>
    <property type="match status" value="1"/>
</dbReference>
<dbReference type="Gene3D" id="1.20.5.1930">
    <property type="match status" value="1"/>
</dbReference>
<feature type="domain" description="Histidine kinase" evidence="10">
    <location>
        <begin position="294"/>
        <end position="381"/>
    </location>
</feature>
<dbReference type="GO" id="GO:0016301">
    <property type="term" value="F:kinase activity"/>
    <property type="evidence" value="ECO:0007669"/>
    <property type="project" value="UniProtKB-KW"/>
</dbReference>
<keyword evidence="5" id="KW-0547">Nucleotide-binding</keyword>
<keyword evidence="12" id="KW-1185">Reference proteome</keyword>
<dbReference type="EMBL" id="JBHSPA010000098">
    <property type="protein sequence ID" value="MFC5833851.1"/>
    <property type="molecule type" value="Genomic_DNA"/>
</dbReference>
<keyword evidence="9" id="KW-0812">Transmembrane</keyword>
<evidence type="ECO:0000256" key="7">
    <source>
        <dbReference type="ARBA" id="ARBA00022840"/>
    </source>
</evidence>
<dbReference type="Pfam" id="PF02518">
    <property type="entry name" value="HATPase_c"/>
    <property type="match status" value="1"/>
</dbReference>
<feature type="transmembrane region" description="Helical" evidence="9">
    <location>
        <begin position="55"/>
        <end position="71"/>
    </location>
</feature>
<dbReference type="Proteomes" id="UP001596058">
    <property type="component" value="Unassembled WGS sequence"/>
</dbReference>
<protein>
    <recommendedName>
        <fullName evidence="2">histidine kinase</fullName>
        <ecNumber evidence="2">2.7.13.3</ecNumber>
    </recommendedName>
</protein>
<dbReference type="InterPro" id="IPR011712">
    <property type="entry name" value="Sig_transdc_His_kin_sub3_dim/P"/>
</dbReference>
<sequence>MRAPRPIDAVFAALLAVTGLLEVAVSRLDFERPLATATAVFAGAAVMLVRSQRPLTCLALFVALIVVAATPVIGDGLTAAVVAGCLIALGTVGRRCRDRISIAAALATVGIFTVGLAFSPRPWDALVALIGCATAWGAGRLLRREAERNVELTALAAELVTEREARAREAVSAERARIARELHDAVAHTVSIMTVQTAGVRRRLDTDPDRRRERDVLLAVERLGREAVEELHRAVGILRAESQIDEGALLAPLPGLADLDQLAARVHAAGVPVQVRTEGSPRPLPGGLDLVAYRVVQEALTNTLKHAGPARASVLLSYGDTRLTIAVLDDGHGNEDSINHGKAGHGLAGMRERASLYGGTVEAGPDLGKGYAVRVTLPIPRAAGG</sequence>
<dbReference type="InterPro" id="IPR050482">
    <property type="entry name" value="Sensor_HK_TwoCompSys"/>
</dbReference>
<dbReference type="PANTHER" id="PTHR24421">
    <property type="entry name" value="NITRATE/NITRITE SENSOR PROTEIN NARX-RELATED"/>
    <property type="match status" value="1"/>
</dbReference>
<evidence type="ECO:0000313" key="11">
    <source>
        <dbReference type="EMBL" id="MFC5833851.1"/>
    </source>
</evidence>
<evidence type="ECO:0000313" key="12">
    <source>
        <dbReference type="Proteomes" id="UP001596058"/>
    </source>
</evidence>
<evidence type="ECO:0000256" key="4">
    <source>
        <dbReference type="ARBA" id="ARBA00022679"/>
    </source>
</evidence>
<dbReference type="InterPro" id="IPR003594">
    <property type="entry name" value="HATPase_dom"/>
</dbReference>
<keyword evidence="9" id="KW-1133">Transmembrane helix</keyword>
<comment type="catalytic activity">
    <reaction evidence="1">
        <text>ATP + protein L-histidine = ADP + protein N-phospho-L-histidine.</text>
        <dbReference type="EC" id="2.7.13.3"/>
    </reaction>
</comment>
<keyword evidence="3" id="KW-0597">Phosphoprotein</keyword>
<dbReference type="PROSITE" id="PS50109">
    <property type="entry name" value="HIS_KIN"/>
    <property type="match status" value="1"/>
</dbReference>
<keyword evidence="9" id="KW-0472">Membrane</keyword>
<dbReference type="CDD" id="cd16917">
    <property type="entry name" value="HATPase_UhpB-NarQ-NarX-like"/>
    <property type="match status" value="1"/>
</dbReference>
<reference evidence="12" key="1">
    <citation type="journal article" date="2019" name="Int. J. Syst. Evol. Microbiol.">
        <title>The Global Catalogue of Microorganisms (GCM) 10K type strain sequencing project: providing services to taxonomists for standard genome sequencing and annotation.</title>
        <authorList>
            <consortium name="The Broad Institute Genomics Platform"/>
            <consortium name="The Broad Institute Genome Sequencing Center for Infectious Disease"/>
            <person name="Wu L."/>
            <person name="Ma J."/>
        </authorList>
    </citation>
    <scope>NUCLEOTIDE SEQUENCE [LARGE SCALE GENOMIC DNA]</scope>
    <source>
        <strain evidence="12">CCUG 53903</strain>
    </source>
</reference>
<evidence type="ECO:0000256" key="6">
    <source>
        <dbReference type="ARBA" id="ARBA00022777"/>
    </source>
</evidence>
<accession>A0ABW1D8H7</accession>
<dbReference type="InterPro" id="IPR036890">
    <property type="entry name" value="HATPase_C_sf"/>
</dbReference>
<evidence type="ECO:0000259" key="10">
    <source>
        <dbReference type="PROSITE" id="PS50109"/>
    </source>
</evidence>
<dbReference type="SUPFAM" id="SSF55874">
    <property type="entry name" value="ATPase domain of HSP90 chaperone/DNA topoisomerase II/histidine kinase"/>
    <property type="match status" value="1"/>
</dbReference>
<gene>
    <name evidence="11" type="ORF">ACFPZ3_59265</name>
</gene>
<evidence type="ECO:0000256" key="8">
    <source>
        <dbReference type="ARBA" id="ARBA00023012"/>
    </source>
</evidence>
<dbReference type="Pfam" id="PF07730">
    <property type="entry name" value="HisKA_3"/>
    <property type="match status" value="1"/>
</dbReference>
<keyword evidence="7" id="KW-0067">ATP-binding</keyword>